<sequence>METENDHKLENNQTIFRTAKLGETWNDRMKELVTGLVGLINVEGIPVGKFISVLISFFWPSSAVNIWDLVKDQVEYMIDQKILAAEVNQMQNSLDGLRRTMQQYVEAKNNEKGALMDAIVASCNDLHSRLVHSNNAVHLIPLTVTLSYMHLANLKERLMHGKEIYDEDNTVVWKKDLKEEIETYQKDFEELYGKWQKWRSDSITVTLDEYKSPTTIPPFFFYVFTGDVYDKVTG</sequence>
<dbReference type="Pfam" id="PF03945">
    <property type="entry name" value="Endotoxin_N"/>
    <property type="match status" value="1"/>
</dbReference>
<dbReference type="InterPro" id="IPR005639">
    <property type="entry name" value="Pest_crys_dom_I"/>
</dbReference>
<dbReference type="EMBL" id="JANPWB010000008">
    <property type="protein sequence ID" value="KAJ1162339.1"/>
    <property type="molecule type" value="Genomic_DNA"/>
</dbReference>
<dbReference type="SUPFAM" id="SSF56849">
    <property type="entry name" value="delta-Endotoxin (insectocide), N-terminal domain"/>
    <property type="match status" value="1"/>
</dbReference>
<keyword evidence="3" id="KW-1185">Reference proteome</keyword>
<evidence type="ECO:0000259" key="1">
    <source>
        <dbReference type="Pfam" id="PF03945"/>
    </source>
</evidence>
<organism evidence="2 3">
    <name type="scientific">Pleurodeles waltl</name>
    <name type="common">Iberian ribbed newt</name>
    <dbReference type="NCBI Taxonomy" id="8319"/>
    <lineage>
        <taxon>Eukaryota</taxon>
        <taxon>Metazoa</taxon>
        <taxon>Chordata</taxon>
        <taxon>Craniata</taxon>
        <taxon>Vertebrata</taxon>
        <taxon>Euteleostomi</taxon>
        <taxon>Amphibia</taxon>
        <taxon>Batrachia</taxon>
        <taxon>Caudata</taxon>
        <taxon>Salamandroidea</taxon>
        <taxon>Salamandridae</taxon>
        <taxon>Pleurodelinae</taxon>
        <taxon>Pleurodeles</taxon>
    </lineage>
</organism>
<dbReference type="GO" id="GO:0001907">
    <property type="term" value="P:symbiont-mediated killing of host cell"/>
    <property type="evidence" value="ECO:0007669"/>
    <property type="project" value="InterPro"/>
</dbReference>
<dbReference type="Proteomes" id="UP001066276">
    <property type="component" value="Chromosome 4_2"/>
</dbReference>
<reference evidence="2" key="1">
    <citation type="journal article" date="2022" name="bioRxiv">
        <title>Sequencing and chromosome-scale assembly of the giantPleurodeles waltlgenome.</title>
        <authorList>
            <person name="Brown T."/>
            <person name="Elewa A."/>
            <person name="Iarovenko S."/>
            <person name="Subramanian E."/>
            <person name="Araus A.J."/>
            <person name="Petzold A."/>
            <person name="Susuki M."/>
            <person name="Suzuki K.-i.T."/>
            <person name="Hayashi T."/>
            <person name="Toyoda A."/>
            <person name="Oliveira C."/>
            <person name="Osipova E."/>
            <person name="Leigh N.D."/>
            <person name="Simon A."/>
            <person name="Yun M.H."/>
        </authorList>
    </citation>
    <scope>NUCLEOTIDE SEQUENCE</scope>
    <source>
        <strain evidence="2">20211129_DDA</strain>
        <tissue evidence="2">Liver</tissue>
    </source>
</reference>
<comment type="caution">
    <text evidence="2">The sequence shown here is derived from an EMBL/GenBank/DDBJ whole genome shotgun (WGS) entry which is preliminary data.</text>
</comment>
<accession>A0AAV7SD27</accession>
<dbReference type="AlphaFoldDB" id="A0AAV7SD27"/>
<proteinExistence type="predicted"/>
<protein>
    <recommendedName>
        <fullName evidence="1">Pesticidal crystal protein domain-containing protein</fullName>
    </recommendedName>
</protein>
<evidence type="ECO:0000313" key="2">
    <source>
        <dbReference type="EMBL" id="KAJ1162339.1"/>
    </source>
</evidence>
<dbReference type="InterPro" id="IPR036716">
    <property type="entry name" value="Pest_crys_N_sf"/>
</dbReference>
<evidence type="ECO:0000313" key="3">
    <source>
        <dbReference type="Proteomes" id="UP001066276"/>
    </source>
</evidence>
<gene>
    <name evidence="2" type="ORF">NDU88_002807</name>
</gene>
<feature type="domain" description="Pesticidal crystal protein" evidence="1">
    <location>
        <begin position="45"/>
        <end position="195"/>
    </location>
</feature>
<dbReference type="GO" id="GO:0090729">
    <property type="term" value="F:toxin activity"/>
    <property type="evidence" value="ECO:0007669"/>
    <property type="project" value="InterPro"/>
</dbReference>
<name>A0AAV7SD27_PLEWA</name>
<dbReference type="Gene3D" id="1.20.190.10">
    <property type="entry name" value="Pesticidal crystal protein, N-terminal domain"/>
    <property type="match status" value="1"/>
</dbReference>